<dbReference type="EMBL" id="MN739688">
    <property type="protein sequence ID" value="QHT21241.1"/>
    <property type="molecule type" value="Genomic_DNA"/>
</dbReference>
<keyword evidence="3" id="KW-0347">Helicase</keyword>
<proteinExistence type="predicted"/>
<dbReference type="SUPFAM" id="SSF52540">
    <property type="entry name" value="P-loop containing nucleoside triphosphate hydrolases"/>
    <property type="match status" value="2"/>
</dbReference>
<sequence length="1196" mass="137873">MEQAFKLSALQYKKEPKVKQDFLIKPVPASTEDADALTDEPRAVFKDARIRSFDRTVAMKRLKRVVEVRQIEVPEKRVRFLPPDEESMELKVQTEDFKSMLPVEEKKEEDVTIKEDEPEVPIVEEETDKGVEQASTNQAPKKKRAPKQKMATVEGETFNLTIEKIGKTVVADRVPRSQKLTVGVSDYYMNNRKIYISKLAKLFKPYSDRIAEKSAELSCKTLHSQNMSFDLLTHQLVIRDYLNLYTPYRGLLLFHGLGSGKTCTSIGVAEGMKTGKNVVLMTPASLKMNFFNELKKCGDVLYRKNQFWEFVSVEGDARMIRLLSHVLGLDTEYIRANGGAWLMNVKKRANFAKLSDNDQRSVDQQIDAMIRNKYLDINYNGLTKKRLDELTKGSKNPFDNRVVIIDEAHNLVSRISNVQKSKKDKKESIAYILYQKLMDATNAKIVFLSGTPIINTPCEIGILFNMLRGYIKTWSFTVETTTTAKINSEIIMDYFRDAGLVTYDYVEYSANRLTVTRNPFGFSNTYKVPKKRGGDPRTKNKKGTRRSPGHSSGKKTKRRRPTTPRVNESSVFDKTEDIVDNEENRTMTEEYNQLQKDLYAGGGAYDEYAGVHLDEMGNISDSQFESAILRILNHNGIRVVGKPTVRKETCLPDSEDVFNELFINNERGELVNVDLFKRRILGLTSYFRSAQEQLLPSFVKDAGGANYHIINTDMSDHQFEVYETIRKVERDEEQRNRKKSKMNPDDNQTSSYRIYSRSACNFAFPAEYPRPVLKGVVKDMDDFNGLTQDIKRVTDDYFEDPAGATVPAPDLVDYQEKIEETYSFLAYKPERSRTKEYLTEDQLPTYSPKYYEILQNIKNVENRGLHLLYSQFLTLEGIGIFKLILEANGFREFKIVKKGREWEIQGFDIEPEKPRFVLYSGRESAEEKDIVRNIYNGDWDIVPPSITEKLRERNANNLYGEVIKLLMITASGAEGINLRNTRFVHIMEPYWNMVRVDQVVGRARRICSHEDLPEEMRNVKVMIYLSRATPTQIDRNIELRTKDLSKLTYKLQEGGREKTERVPFTTDQYLFEIAQIKDSITRQILTSVKETAIDCSLYNKNPDEPLVCYGFGKTESQSFASYPMLERDTQEKVTQNVKKMELKLNAFKIGDKQYAIDKKTMRVYDYASYLAAKENKGELLDLGVFDMRTQAIQYDK</sequence>
<dbReference type="GO" id="GO:0031297">
    <property type="term" value="P:replication fork processing"/>
    <property type="evidence" value="ECO:0007669"/>
    <property type="project" value="TreeGrafter"/>
</dbReference>
<feature type="region of interest" description="Disordered" evidence="5">
    <location>
        <begin position="524"/>
        <end position="588"/>
    </location>
</feature>
<evidence type="ECO:0000256" key="1">
    <source>
        <dbReference type="ARBA" id="ARBA00022741"/>
    </source>
</evidence>
<accession>A0A6C0DXY7</accession>
<dbReference type="GO" id="GO:0043596">
    <property type="term" value="C:nuclear replication fork"/>
    <property type="evidence" value="ECO:0007669"/>
    <property type="project" value="TreeGrafter"/>
</dbReference>
<feature type="domain" description="Helicase C-terminal" evidence="6">
    <location>
        <begin position="945"/>
        <end position="1006"/>
    </location>
</feature>
<feature type="compositionally biased region" description="Basic residues" evidence="5">
    <location>
        <begin position="539"/>
        <end position="562"/>
    </location>
</feature>
<dbReference type="PANTHER" id="PTHR45766:SF3">
    <property type="entry name" value="DNA ANNEALING HELICASE AND ENDONUCLEASE ZRANB3"/>
    <property type="match status" value="1"/>
</dbReference>
<feature type="region of interest" description="Disordered" evidence="5">
    <location>
        <begin position="124"/>
        <end position="150"/>
    </location>
</feature>
<evidence type="ECO:0000256" key="3">
    <source>
        <dbReference type="ARBA" id="ARBA00022806"/>
    </source>
</evidence>
<dbReference type="GO" id="GO:0004520">
    <property type="term" value="F:DNA endonuclease activity"/>
    <property type="evidence" value="ECO:0007669"/>
    <property type="project" value="TreeGrafter"/>
</dbReference>
<dbReference type="GO" id="GO:0004386">
    <property type="term" value="F:helicase activity"/>
    <property type="evidence" value="ECO:0007669"/>
    <property type="project" value="UniProtKB-KW"/>
</dbReference>
<dbReference type="AlphaFoldDB" id="A0A6C0DXY7"/>
<keyword evidence="2" id="KW-0378">Hydrolase</keyword>
<evidence type="ECO:0000256" key="4">
    <source>
        <dbReference type="ARBA" id="ARBA00022840"/>
    </source>
</evidence>
<dbReference type="InterPro" id="IPR027417">
    <property type="entry name" value="P-loop_NTPase"/>
</dbReference>
<dbReference type="InterPro" id="IPR001650">
    <property type="entry name" value="Helicase_C-like"/>
</dbReference>
<dbReference type="Gene3D" id="3.40.50.300">
    <property type="entry name" value="P-loop containing nucleotide triphosphate hydrolases"/>
    <property type="match status" value="2"/>
</dbReference>
<name>A0A6C0DXY7_9ZZZZ</name>
<feature type="compositionally biased region" description="Basic and acidic residues" evidence="5">
    <location>
        <begin position="571"/>
        <end position="588"/>
    </location>
</feature>
<reference evidence="7" key="1">
    <citation type="journal article" date="2020" name="Nature">
        <title>Giant virus diversity and host interactions through global metagenomics.</title>
        <authorList>
            <person name="Schulz F."/>
            <person name="Roux S."/>
            <person name="Paez-Espino D."/>
            <person name="Jungbluth S."/>
            <person name="Walsh D.A."/>
            <person name="Denef V.J."/>
            <person name="McMahon K.D."/>
            <person name="Konstantinidis K.T."/>
            <person name="Eloe-Fadrosh E.A."/>
            <person name="Kyrpides N.C."/>
            <person name="Woyke T."/>
        </authorList>
    </citation>
    <scope>NUCLEOTIDE SEQUENCE</scope>
    <source>
        <strain evidence="7">GVMAG-M-3300023174-92</strain>
    </source>
</reference>
<dbReference type="PANTHER" id="PTHR45766">
    <property type="entry name" value="DNA ANNEALING HELICASE AND ENDONUCLEASE ZRANB3 FAMILY MEMBER"/>
    <property type="match status" value="1"/>
</dbReference>
<keyword evidence="4" id="KW-0067">ATP-binding</keyword>
<dbReference type="GO" id="GO:0005524">
    <property type="term" value="F:ATP binding"/>
    <property type="evidence" value="ECO:0007669"/>
    <property type="project" value="UniProtKB-KW"/>
</dbReference>
<evidence type="ECO:0000256" key="5">
    <source>
        <dbReference type="SAM" id="MobiDB-lite"/>
    </source>
</evidence>
<dbReference type="GO" id="GO:0006281">
    <property type="term" value="P:DNA repair"/>
    <property type="evidence" value="ECO:0007669"/>
    <property type="project" value="TreeGrafter"/>
</dbReference>
<keyword evidence="1" id="KW-0547">Nucleotide-binding</keyword>
<organism evidence="7">
    <name type="scientific">viral metagenome</name>
    <dbReference type="NCBI Taxonomy" id="1070528"/>
    <lineage>
        <taxon>unclassified sequences</taxon>
        <taxon>metagenomes</taxon>
        <taxon>organismal metagenomes</taxon>
    </lineage>
</organism>
<evidence type="ECO:0000259" key="6">
    <source>
        <dbReference type="Pfam" id="PF00271"/>
    </source>
</evidence>
<feature type="region of interest" description="Disordered" evidence="5">
    <location>
        <begin position="730"/>
        <end position="750"/>
    </location>
</feature>
<evidence type="ECO:0000256" key="2">
    <source>
        <dbReference type="ARBA" id="ARBA00022801"/>
    </source>
</evidence>
<protein>
    <recommendedName>
        <fullName evidence="6">Helicase C-terminal domain-containing protein</fullName>
    </recommendedName>
</protein>
<evidence type="ECO:0000313" key="7">
    <source>
        <dbReference type="EMBL" id="QHT21241.1"/>
    </source>
</evidence>
<dbReference type="GO" id="GO:0016787">
    <property type="term" value="F:hydrolase activity"/>
    <property type="evidence" value="ECO:0007669"/>
    <property type="project" value="UniProtKB-KW"/>
</dbReference>
<dbReference type="Pfam" id="PF00271">
    <property type="entry name" value="Helicase_C"/>
    <property type="match status" value="1"/>
</dbReference>